<keyword evidence="3 5" id="KW-0687">Ribonucleoprotein</keyword>
<dbReference type="AlphaFoldDB" id="A0A2T1HWD6"/>
<evidence type="ECO:0000256" key="2">
    <source>
        <dbReference type="ARBA" id="ARBA00022980"/>
    </source>
</evidence>
<sequence length="88" mass="9321">MAHKKAGGSSRNGRDSAGRRLGVKKFGGERVIPGNIIVRQRGTKMHPGANVGIGKDHTLFATAAGVVEFHAKANDRTFVVVRAQEAAE</sequence>
<name>A0A2T1HWD6_9HYPH</name>
<evidence type="ECO:0000256" key="5">
    <source>
        <dbReference type="HAMAP-Rule" id="MF_00539"/>
    </source>
</evidence>
<dbReference type="PROSITE" id="PS00831">
    <property type="entry name" value="RIBOSOMAL_L27"/>
    <property type="match status" value="1"/>
</dbReference>
<accession>A0A2T1HWD6</accession>
<protein>
    <recommendedName>
        <fullName evidence="4 5">Large ribosomal subunit protein bL27</fullName>
    </recommendedName>
</protein>
<comment type="caution">
    <text evidence="7">The sequence shown here is derived from an EMBL/GenBank/DDBJ whole genome shotgun (WGS) entry which is preliminary data.</text>
</comment>
<dbReference type="SUPFAM" id="SSF110324">
    <property type="entry name" value="Ribosomal L27 protein-like"/>
    <property type="match status" value="1"/>
</dbReference>
<gene>
    <name evidence="5" type="primary">rpmA</name>
    <name evidence="7" type="ORF">SLNSH_06030</name>
</gene>
<dbReference type="GO" id="GO:0022625">
    <property type="term" value="C:cytosolic large ribosomal subunit"/>
    <property type="evidence" value="ECO:0007669"/>
    <property type="project" value="TreeGrafter"/>
</dbReference>
<dbReference type="Gene3D" id="2.40.50.100">
    <property type="match status" value="1"/>
</dbReference>
<dbReference type="PANTHER" id="PTHR15893">
    <property type="entry name" value="RIBOSOMAL PROTEIN L27"/>
    <property type="match status" value="1"/>
</dbReference>
<evidence type="ECO:0000313" key="7">
    <source>
        <dbReference type="EMBL" id="PSC05934.1"/>
    </source>
</evidence>
<dbReference type="PANTHER" id="PTHR15893:SF0">
    <property type="entry name" value="LARGE RIBOSOMAL SUBUNIT PROTEIN BL27M"/>
    <property type="match status" value="1"/>
</dbReference>
<dbReference type="PRINTS" id="PR00063">
    <property type="entry name" value="RIBOSOMALL27"/>
</dbReference>
<dbReference type="OrthoDB" id="9803474at2"/>
<evidence type="ECO:0000256" key="3">
    <source>
        <dbReference type="ARBA" id="ARBA00023274"/>
    </source>
</evidence>
<evidence type="ECO:0000256" key="4">
    <source>
        <dbReference type="ARBA" id="ARBA00035175"/>
    </source>
</evidence>
<dbReference type="Pfam" id="PF01016">
    <property type="entry name" value="Ribosomal_L27"/>
    <property type="match status" value="1"/>
</dbReference>
<evidence type="ECO:0000313" key="8">
    <source>
        <dbReference type="Proteomes" id="UP000239772"/>
    </source>
</evidence>
<dbReference type="GO" id="GO:0006412">
    <property type="term" value="P:translation"/>
    <property type="evidence" value="ECO:0007669"/>
    <property type="project" value="UniProtKB-UniRule"/>
</dbReference>
<evidence type="ECO:0000256" key="1">
    <source>
        <dbReference type="ARBA" id="ARBA00010797"/>
    </source>
</evidence>
<dbReference type="InterPro" id="IPR018261">
    <property type="entry name" value="Ribosomal_bL27_CS"/>
</dbReference>
<feature type="region of interest" description="Disordered" evidence="6">
    <location>
        <begin position="1"/>
        <end position="24"/>
    </location>
</feature>
<keyword evidence="8" id="KW-1185">Reference proteome</keyword>
<organism evidence="7 8">
    <name type="scientific">Alsobacter soli</name>
    <dbReference type="NCBI Taxonomy" id="2109933"/>
    <lineage>
        <taxon>Bacteria</taxon>
        <taxon>Pseudomonadati</taxon>
        <taxon>Pseudomonadota</taxon>
        <taxon>Alphaproteobacteria</taxon>
        <taxon>Hyphomicrobiales</taxon>
        <taxon>Alsobacteraceae</taxon>
        <taxon>Alsobacter</taxon>
    </lineage>
</organism>
<keyword evidence="2 5" id="KW-0689">Ribosomal protein</keyword>
<reference evidence="8" key="1">
    <citation type="submission" date="2018-03" db="EMBL/GenBank/DDBJ databases">
        <authorList>
            <person name="Sun L."/>
            <person name="Liu H."/>
            <person name="Chen W."/>
            <person name="Huang K."/>
            <person name="Liu W."/>
            <person name="Gao X."/>
        </authorList>
    </citation>
    <scope>NUCLEOTIDE SEQUENCE [LARGE SCALE GENOMIC DNA]</scope>
    <source>
        <strain evidence="8">SH9</strain>
    </source>
</reference>
<dbReference type="EMBL" id="PVZS01000005">
    <property type="protein sequence ID" value="PSC05934.1"/>
    <property type="molecule type" value="Genomic_DNA"/>
</dbReference>
<dbReference type="FunFam" id="2.40.50.100:FF:000020">
    <property type="entry name" value="50S ribosomal protein L27"/>
    <property type="match status" value="1"/>
</dbReference>
<dbReference type="HAMAP" id="MF_00539">
    <property type="entry name" value="Ribosomal_bL27"/>
    <property type="match status" value="1"/>
</dbReference>
<comment type="similarity">
    <text evidence="1 5">Belongs to the bacterial ribosomal protein bL27 family.</text>
</comment>
<dbReference type="Proteomes" id="UP000239772">
    <property type="component" value="Unassembled WGS sequence"/>
</dbReference>
<dbReference type="NCBIfam" id="TIGR00062">
    <property type="entry name" value="L27"/>
    <property type="match status" value="1"/>
</dbReference>
<proteinExistence type="inferred from homology"/>
<dbReference type="GO" id="GO:0003735">
    <property type="term" value="F:structural constituent of ribosome"/>
    <property type="evidence" value="ECO:0007669"/>
    <property type="project" value="InterPro"/>
</dbReference>
<evidence type="ECO:0000256" key="6">
    <source>
        <dbReference type="SAM" id="MobiDB-lite"/>
    </source>
</evidence>
<dbReference type="InterPro" id="IPR001684">
    <property type="entry name" value="Ribosomal_bL27"/>
</dbReference>
<dbReference type="RefSeq" id="WP_106335773.1">
    <property type="nucleotide sequence ID" value="NZ_PVZS01000005.1"/>
</dbReference>